<feature type="transmembrane region" description="Helical" evidence="1">
    <location>
        <begin position="6"/>
        <end position="29"/>
    </location>
</feature>
<reference evidence="2" key="1">
    <citation type="submission" date="2019-08" db="EMBL/GenBank/DDBJ databases">
        <authorList>
            <person name="Kucharzyk K."/>
            <person name="Murdoch R.W."/>
            <person name="Higgins S."/>
            <person name="Loffler F."/>
        </authorList>
    </citation>
    <scope>NUCLEOTIDE SEQUENCE</scope>
</reference>
<sequence length="231" mass="24723">MGTPAAPAWFMASTVWGITLSSAAIMMMATSVTLAPRARIAVNASWPGVSRNVIFLPSGNFTLYAPMCWVIPPASPSITLVLRILSSSDVLPWSTCPITVTIGGRGNKSSGLSSSSAMASITSALTNLVLYPNSSATILMVSASKRWLMATITPRFMHVAITLVTGTSIMFAKSFAVTNSVSCNILLSRSCFLISSRCRCETASRFSRRYLAPPFPPRFSVNRASVSFICF</sequence>
<gene>
    <name evidence="2" type="ORF">SDC9_122495</name>
</gene>
<evidence type="ECO:0000256" key="1">
    <source>
        <dbReference type="SAM" id="Phobius"/>
    </source>
</evidence>
<organism evidence="2">
    <name type="scientific">bioreactor metagenome</name>
    <dbReference type="NCBI Taxonomy" id="1076179"/>
    <lineage>
        <taxon>unclassified sequences</taxon>
        <taxon>metagenomes</taxon>
        <taxon>ecological metagenomes</taxon>
    </lineage>
</organism>
<keyword evidence="1" id="KW-0472">Membrane</keyword>
<dbReference type="EMBL" id="VSSQ01026667">
    <property type="protein sequence ID" value="MPM75502.1"/>
    <property type="molecule type" value="Genomic_DNA"/>
</dbReference>
<proteinExistence type="predicted"/>
<evidence type="ECO:0000313" key="2">
    <source>
        <dbReference type="EMBL" id="MPM75502.1"/>
    </source>
</evidence>
<dbReference type="AlphaFoldDB" id="A0A645CF71"/>
<keyword evidence="1" id="KW-1133">Transmembrane helix</keyword>
<accession>A0A645CF71</accession>
<keyword evidence="1" id="KW-0812">Transmembrane</keyword>
<comment type="caution">
    <text evidence="2">The sequence shown here is derived from an EMBL/GenBank/DDBJ whole genome shotgun (WGS) entry which is preliminary data.</text>
</comment>
<name>A0A645CF71_9ZZZZ</name>
<protein>
    <submittedName>
        <fullName evidence="2">Uncharacterized protein</fullName>
    </submittedName>
</protein>